<gene>
    <name evidence="1" type="ORF">CIK83_18325</name>
</gene>
<feature type="non-terminal residue" evidence="1">
    <location>
        <position position="101"/>
    </location>
</feature>
<dbReference type="EMBL" id="QPGL01000013">
    <property type="protein sequence ID" value="RCS68184.1"/>
    <property type="molecule type" value="Genomic_DNA"/>
</dbReference>
<accession>A0A368LGH7</accession>
<evidence type="ECO:0000313" key="1">
    <source>
        <dbReference type="EMBL" id="RCS68184.1"/>
    </source>
</evidence>
<sequence length="101" mass="11288">NVVEFIDEPIRDETYVHRYRSTGYALAQSFGYKIDYSNGNGMFNSQEELDDYLSTTSYGFGVPRVGYFKYTDLNEDGVVDDKDQVPIGASGIPGITYGFGL</sequence>
<feature type="non-terminal residue" evidence="1">
    <location>
        <position position="1"/>
    </location>
</feature>
<protein>
    <submittedName>
        <fullName evidence="1">Uncharacterized protein</fullName>
    </submittedName>
</protein>
<dbReference type="AlphaFoldDB" id="A0A368LGH7"/>
<organism evidence="1 2">
    <name type="scientific">Vibrio casei</name>
    <dbReference type="NCBI Taxonomy" id="673372"/>
    <lineage>
        <taxon>Bacteria</taxon>
        <taxon>Pseudomonadati</taxon>
        <taxon>Pseudomonadota</taxon>
        <taxon>Gammaproteobacteria</taxon>
        <taxon>Vibrionales</taxon>
        <taxon>Vibrionaceae</taxon>
        <taxon>Vibrio</taxon>
    </lineage>
</organism>
<reference evidence="1 2" key="1">
    <citation type="journal article" date="2017" name="Elife">
        <title>Extensive horizontal gene transfer in cheese-associated bacteria.</title>
        <authorList>
            <person name="Bonham K.S."/>
            <person name="Wolfe B.E."/>
            <person name="Dutton R.J."/>
        </authorList>
    </citation>
    <scope>NUCLEOTIDE SEQUENCE [LARGE SCALE GENOMIC DNA]</scope>
    <source>
        <strain evidence="1 2">JB196</strain>
    </source>
</reference>
<comment type="caution">
    <text evidence="1">The sequence shown here is derived from an EMBL/GenBank/DDBJ whole genome shotgun (WGS) entry which is preliminary data.</text>
</comment>
<evidence type="ECO:0000313" key="2">
    <source>
        <dbReference type="Proteomes" id="UP000252479"/>
    </source>
</evidence>
<name>A0A368LGH7_9VIBR</name>
<dbReference type="Proteomes" id="UP000252479">
    <property type="component" value="Unassembled WGS sequence"/>
</dbReference>
<proteinExistence type="predicted"/>
<keyword evidence="2" id="KW-1185">Reference proteome</keyword>